<comment type="caution">
    <text evidence="5">The sequence shown here is derived from an EMBL/GenBank/DDBJ whole genome shotgun (WGS) entry which is preliminary data.</text>
</comment>
<dbReference type="EMBL" id="JACIEB010000002">
    <property type="protein sequence ID" value="MBB3981607.1"/>
    <property type="molecule type" value="Genomic_DNA"/>
</dbReference>
<feature type="domain" description="Glycosyl transferase family 1" evidence="3">
    <location>
        <begin position="227"/>
        <end position="375"/>
    </location>
</feature>
<proteinExistence type="predicted"/>
<dbReference type="Pfam" id="PF13439">
    <property type="entry name" value="Glyco_transf_4"/>
    <property type="match status" value="1"/>
</dbReference>
<evidence type="ECO:0000259" key="3">
    <source>
        <dbReference type="Pfam" id="PF00534"/>
    </source>
</evidence>
<dbReference type="Pfam" id="PF00534">
    <property type="entry name" value="Glycos_transf_1"/>
    <property type="match status" value="1"/>
</dbReference>
<reference evidence="5 6" key="1">
    <citation type="submission" date="2020-08" db="EMBL/GenBank/DDBJ databases">
        <title>Genomic Encyclopedia of Type Strains, Phase IV (KMG-IV): sequencing the most valuable type-strain genomes for metagenomic binning, comparative biology and taxonomic classification.</title>
        <authorList>
            <person name="Goeker M."/>
        </authorList>
    </citation>
    <scope>NUCLEOTIDE SEQUENCE [LARGE SCALE GENOMIC DNA]</scope>
    <source>
        <strain evidence="5 6">DSM 29348</strain>
    </source>
</reference>
<evidence type="ECO:0000313" key="6">
    <source>
        <dbReference type="Proteomes" id="UP000552757"/>
    </source>
</evidence>
<dbReference type="GO" id="GO:0009103">
    <property type="term" value="P:lipopolysaccharide biosynthetic process"/>
    <property type="evidence" value="ECO:0007669"/>
    <property type="project" value="TreeGrafter"/>
</dbReference>
<protein>
    <submittedName>
        <fullName evidence="5">Glycosyltransferase involved in cell wall biosynthesis</fullName>
    </submittedName>
</protein>
<evidence type="ECO:0000256" key="2">
    <source>
        <dbReference type="SAM" id="MobiDB-lite"/>
    </source>
</evidence>
<evidence type="ECO:0000256" key="1">
    <source>
        <dbReference type="ARBA" id="ARBA00022679"/>
    </source>
</evidence>
<organism evidence="5 6">
    <name type="scientific">Sphingobium fontiphilum</name>
    <dbReference type="NCBI Taxonomy" id="944425"/>
    <lineage>
        <taxon>Bacteria</taxon>
        <taxon>Pseudomonadati</taxon>
        <taxon>Pseudomonadota</taxon>
        <taxon>Alphaproteobacteria</taxon>
        <taxon>Sphingomonadales</taxon>
        <taxon>Sphingomonadaceae</taxon>
        <taxon>Sphingobium</taxon>
    </lineage>
</organism>
<gene>
    <name evidence="5" type="ORF">GGR44_001254</name>
</gene>
<dbReference type="PANTHER" id="PTHR46401">
    <property type="entry name" value="GLYCOSYLTRANSFERASE WBBK-RELATED"/>
    <property type="match status" value="1"/>
</dbReference>
<dbReference type="SUPFAM" id="SSF53756">
    <property type="entry name" value="UDP-Glycosyltransferase/glycogen phosphorylase"/>
    <property type="match status" value="1"/>
</dbReference>
<dbReference type="InterPro" id="IPR001296">
    <property type="entry name" value="Glyco_trans_1"/>
</dbReference>
<evidence type="ECO:0000259" key="4">
    <source>
        <dbReference type="Pfam" id="PF13439"/>
    </source>
</evidence>
<keyword evidence="6" id="KW-1185">Reference proteome</keyword>
<feature type="region of interest" description="Disordered" evidence="2">
    <location>
        <begin position="1"/>
        <end position="22"/>
    </location>
</feature>
<dbReference type="PANTHER" id="PTHR46401:SF2">
    <property type="entry name" value="GLYCOSYLTRANSFERASE WBBK-RELATED"/>
    <property type="match status" value="1"/>
</dbReference>
<name>A0A7W6DF47_9SPHN</name>
<dbReference type="CDD" id="cd03809">
    <property type="entry name" value="GT4_MtfB-like"/>
    <property type="match status" value="1"/>
</dbReference>
<dbReference type="Proteomes" id="UP000552757">
    <property type="component" value="Unassembled WGS sequence"/>
</dbReference>
<dbReference type="InterPro" id="IPR028098">
    <property type="entry name" value="Glyco_trans_4-like_N"/>
</dbReference>
<dbReference type="AlphaFoldDB" id="A0A7W6DF47"/>
<dbReference type="GO" id="GO:0016757">
    <property type="term" value="F:glycosyltransferase activity"/>
    <property type="evidence" value="ECO:0007669"/>
    <property type="project" value="InterPro"/>
</dbReference>
<dbReference type="Gene3D" id="3.40.50.2000">
    <property type="entry name" value="Glycogen Phosphorylase B"/>
    <property type="match status" value="2"/>
</dbReference>
<sequence>MAGAVYPVEGRSPDPQAGKPPLPPICVDGRLLDEPRSGVAHYGDRLVRALAAHGDAPWRLDARLPEGDRHGSDPRRFLKALRPWPRPALAEPGTAQAGAWRGRMEGADLFREAYLHFKLLGRLMPVRTGEAPGIMHWTYPLPLRMAGWRNIYTIHDLIPLTTPDLSPVKGDRLARLVRAIAASADRIVTVTQAVRREVIAATGCAPELVVACHQAVDEGLTPAPPPEADAPFFFCGSIEPRKNLVRLVEAYRLSGSRRALVIAGEDGWRADAVRAAIGDAPGVTFKPFLDRAALLAQMCAARALLFPSLAEGFGLPVAEAMTMGVPVMTSALPALAEVAGNAALLVDPADAGAIATAIGALDQDDALCARLRQAGLAKAVDYGPRAYYDRLERIYADVAQYPRSAMAGA</sequence>
<accession>A0A7W6DF47</accession>
<keyword evidence="1 5" id="KW-0808">Transferase</keyword>
<evidence type="ECO:0000313" key="5">
    <source>
        <dbReference type="EMBL" id="MBB3981607.1"/>
    </source>
</evidence>
<feature type="domain" description="Glycosyltransferase subfamily 4-like N-terminal" evidence="4">
    <location>
        <begin position="101"/>
        <end position="217"/>
    </location>
</feature>